<dbReference type="OrthoDB" id="2971867at2"/>
<sequence>MLGLLIDFKEVKELEYLLKKEMEELLLDLGDKRIDCLVKRAMEERYQLLFRIFKRFASPSDCTKYMRLLRQKTN</sequence>
<dbReference type="EMBL" id="SWLG01000020">
    <property type="protein sequence ID" value="TLS35477.1"/>
    <property type="molecule type" value="Genomic_DNA"/>
</dbReference>
<keyword evidence="2" id="KW-1185">Reference proteome</keyword>
<evidence type="ECO:0000313" key="2">
    <source>
        <dbReference type="Proteomes" id="UP000308230"/>
    </source>
</evidence>
<gene>
    <name evidence="1" type="ORF">FCL54_19810</name>
</gene>
<accession>A0A5R9EWP4</accession>
<reference evidence="1 2" key="1">
    <citation type="submission" date="2019-04" db="EMBL/GenBank/DDBJ databases">
        <title>Bacillus caeni sp. nov., a bacterium isolated from mangrove sediment.</title>
        <authorList>
            <person name="Huang H."/>
            <person name="Mo K."/>
            <person name="Hu Y."/>
        </authorList>
    </citation>
    <scope>NUCLEOTIDE SEQUENCE [LARGE SCALE GENOMIC DNA]</scope>
    <source>
        <strain evidence="1 2">HB172195</strain>
    </source>
</reference>
<dbReference type="RefSeq" id="WP_138128718.1">
    <property type="nucleotide sequence ID" value="NZ_SWLG01000020.1"/>
</dbReference>
<dbReference type="AlphaFoldDB" id="A0A5R9EWP4"/>
<protein>
    <submittedName>
        <fullName evidence="1">Uncharacterized protein</fullName>
    </submittedName>
</protein>
<name>A0A5R9EWP4_9BACL</name>
<organism evidence="1 2">
    <name type="scientific">Exobacillus caeni</name>
    <dbReference type="NCBI Taxonomy" id="2574798"/>
    <lineage>
        <taxon>Bacteria</taxon>
        <taxon>Bacillati</taxon>
        <taxon>Bacillota</taxon>
        <taxon>Bacilli</taxon>
        <taxon>Bacillales</taxon>
        <taxon>Guptibacillaceae</taxon>
        <taxon>Exobacillus</taxon>
    </lineage>
</organism>
<evidence type="ECO:0000313" key="1">
    <source>
        <dbReference type="EMBL" id="TLS35477.1"/>
    </source>
</evidence>
<proteinExistence type="predicted"/>
<comment type="caution">
    <text evidence="1">The sequence shown here is derived from an EMBL/GenBank/DDBJ whole genome shotgun (WGS) entry which is preliminary data.</text>
</comment>
<dbReference type="Proteomes" id="UP000308230">
    <property type="component" value="Unassembled WGS sequence"/>
</dbReference>